<evidence type="ECO:0000313" key="6">
    <source>
        <dbReference type="Proteomes" id="UP001597034"/>
    </source>
</evidence>
<evidence type="ECO:0000256" key="2">
    <source>
        <dbReference type="ARBA" id="ARBA00023315"/>
    </source>
</evidence>
<proteinExistence type="inferred from homology"/>
<dbReference type="InterPro" id="IPR051531">
    <property type="entry name" value="N-acetyltransferase"/>
</dbReference>
<accession>A0ABD6DNL6</accession>
<reference evidence="5 6" key="1">
    <citation type="journal article" date="2019" name="Int. J. Syst. Evol. Microbiol.">
        <title>The Global Catalogue of Microorganisms (GCM) 10K type strain sequencing project: providing services to taxonomists for standard genome sequencing and annotation.</title>
        <authorList>
            <consortium name="The Broad Institute Genomics Platform"/>
            <consortium name="The Broad Institute Genome Sequencing Center for Infectious Disease"/>
            <person name="Wu L."/>
            <person name="Ma J."/>
        </authorList>
    </citation>
    <scope>NUCLEOTIDE SEQUENCE [LARGE SCALE GENOMIC DNA]</scope>
    <source>
        <strain evidence="5 6">CGMCC 1.10390</strain>
    </source>
</reference>
<comment type="caution">
    <text evidence="5">The sequence shown here is derived from an EMBL/GenBank/DDBJ whole genome shotgun (WGS) entry which is preliminary data.</text>
</comment>
<dbReference type="RefSeq" id="WP_256400996.1">
    <property type="nucleotide sequence ID" value="NZ_JANHJR010000003.1"/>
</dbReference>
<dbReference type="EMBL" id="JBHUDO010000003">
    <property type="protein sequence ID" value="MFD1646932.1"/>
    <property type="molecule type" value="Genomic_DNA"/>
</dbReference>
<dbReference type="PANTHER" id="PTHR43792">
    <property type="entry name" value="GNAT FAMILY, PUTATIVE (AFU_ORTHOLOGUE AFUA_3G00765)-RELATED-RELATED"/>
    <property type="match status" value="1"/>
</dbReference>
<evidence type="ECO:0000313" key="5">
    <source>
        <dbReference type="EMBL" id="MFD1646932.1"/>
    </source>
</evidence>
<dbReference type="SUPFAM" id="SSF55729">
    <property type="entry name" value="Acyl-CoA N-acyltransferases (Nat)"/>
    <property type="match status" value="1"/>
</dbReference>
<name>A0ABD6DNL6_9EURY</name>
<keyword evidence="1 5" id="KW-0808">Transferase</keyword>
<dbReference type="CDD" id="cd04301">
    <property type="entry name" value="NAT_SF"/>
    <property type="match status" value="1"/>
</dbReference>
<dbReference type="InterPro" id="IPR016181">
    <property type="entry name" value="Acyl_CoA_acyltransferase"/>
</dbReference>
<evidence type="ECO:0000259" key="4">
    <source>
        <dbReference type="PROSITE" id="PS51186"/>
    </source>
</evidence>
<dbReference type="PROSITE" id="PS51186">
    <property type="entry name" value="GNAT"/>
    <property type="match status" value="1"/>
</dbReference>
<organism evidence="5 6">
    <name type="scientific">Haloarchaeobius litoreus</name>
    <dbReference type="NCBI Taxonomy" id="755306"/>
    <lineage>
        <taxon>Archaea</taxon>
        <taxon>Methanobacteriati</taxon>
        <taxon>Methanobacteriota</taxon>
        <taxon>Stenosarchaea group</taxon>
        <taxon>Halobacteria</taxon>
        <taxon>Halobacteriales</taxon>
        <taxon>Halorubellaceae</taxon>
        <taxon>Haloarchaeobius</taxon>
    </lineage>
</organism>
<dbReference type="Gene3D" id="3.40.630.30">
    <property type="match status" value="1"/>
</dbReference>
<dbReference type="PANTHER" id="PTHR43792:SF8">
    <property type="entry name" value="[RIBOSOMAL PROTEIN US5]-ALANINE N-ACETYLTRANSFERASE"/>
    <property type="match status" value="1"/>
</dbReference>
<dbReference type="Pfam" id="PF13302">
    <property type="entry name" value="Acetyltransf_3"/>
    <property type="match status" value="1"/>
</dbReference>
<keyword evidence="6" id="KW-1185">Reference proteome</keyword>
<dbReference type="InterPro" id="IPR000182">
    <property type="entry name" value="GNAT_dom"/>
</dbReference>
<keyword evidence="2 5" id="KW-0012">Acyltransferase</keyword>
<dbReference type="AlphaFoldDB" id="A0ABD6DNL6"/>
<dbReference type="Proteomes" id="UP001597034">
    <property type="component" value="Unassembled WGS sequence"/>
</dbReference>
<dbReference type="EC" id="2.3.-.-" evidence="5"/>
<evidence type="ECO:0000256" key="3">
    <source>
        <dbReference type="ARBA" id="ARBA00038502"/>
    </source>
</evidence>
<comment type="similarity">
    <text evidence="3">Belongs to the acetyltransferase family. RimJ subfamily.</text>
</comment>
<feature type="domain" description="N-acetyltransferase" evidence="4">
    <location>
        <begin position="12"/>
        <end position="172"/>
    </location>
</feature>
<gene>
    <name evidence="5" type="ORF">ACFSBL_14675</name>
</gene>
<protein>
    <submittedName>
        <fullName evidence="5">GNAT family N-acetyltransferase</fullName>
        <ecNumber evidence="5">2.3.-.-</ecNumber>
    </submittedName>
</protein>
<dbReference type="GO" id="GO:0016746">
    <property type="term" value="F:acyltransferase activity"/>
    <property type="evidence" value="ECO:0007669"/>
    <property type="project" value="UniProtKB-KW"/>
</dbReference>
<evidence type="ECO:0000256" key="1">
    <source>
        <dbReference type="ARBA" id="ARBA00022679"/>
    </source>
</evidence>
<sequence length="180" mass="20696">MPGAAFLSGERVTLRTVEEEDLDLLNRNVNDPRVRRPLTSADPANSEQTREFFEEVVSGDDSVNLLICVDDGDEPEPVGDIVLFKIQDRRRWAEIAISIAPEHWGNGYATEASELLVDYAFSERNLHRLQTRVIEPNDASARIWEKLGFTLEGTLRENQYYEGEYVGTRYYGLLEDEWRQ</sequence>